<proteinExistence type="predicted"/>
<accession>A0AAW2QHS2</accession>
<dbReference type="EMBL" id="JACGWJ010000015">
    <property type="protein sequence ID" value="KAL0366992.1"/>
    <property type="molecule type" value="Genomic_DNA"/>
</dbReference>
<protein>
    <submittedName>
        <fullName evidence="1">Uncharacterized protein</fullName>
    </submittedName>
</protein>
<comment type="caution">
    <text evidence="1">The sequence shown here is derived from an EMBL/GenBank/DDBJ whole genome shotgun (WGS) entry which is preliminary data.</text>
</comment>
<gene>
    <name evidence="1" type="ORF">Sradi_3589300</name>
</gene>
<reference evidence="1" key="1">
    <citation type="submission" date="2020-06" db="EMBL/GenBank/DDBJ databases">
        <authorList>
            <person name="Li T."/>
            <person name="Hu X."/>
            <person name="Zhang T."/>
            <person name="Song X."/>
            <person name="Zhang H."/>
            <person name="Dai N."/>
            <person name="Sheng W."/>
            <person name="Hou X."/>
            <person name="Wei L."/>
        </authorList>
    </citation>
    <scope>NUCLEOTIDE SEQUENCE</scope>
    <source>
        <strain evidence="1">G02</strain>
        <tissue evidence="1">Leaf</tissue>
    </source>
</reference>
<reference evidence="1" key="2">
    <citation type="journal article" date="2024" name="Plant">
        <title>Genomic evolution and insights into agronomic trait innovations of Sesamum species.</title>
        <authorList>
            <person name="Miao H."/>
            <person name="Wang L."/>
            <person name="Qu L."/>
            <person name="Liu H."/>
            <person name="Sun Y."/>
            <person name="Le M."/>
            <person name="Wang Q."/>
            <person name="Wei S."/>
            <person name="Zheng Y."/>
            <person name="Lin W."/>
            <person name="Duan Y."/>
            <person name="Cao H."/>
            <person name="Xiong S."/>
            <person name="Wang X."/>
            <person name="Wei L."/>
            <person name="Li C."/>
            <person name="Ma Q."/>
            <person name="Ju M."/>
            <person name="Zhao R."/>
            <person name="Li G."/>
            <person name="Mu C."/>
            <person name="Tian Q."/>
            <person name="Mei H."/>
            <person name="Zhang T."/>
            <person name="Gao T."/>
            <person name="Zhang H."/>
        </authorList>
    </citation>
    <scope>NUCLEOTIDE SEQUENCE</scope>
    <source>
        <strain evidence="1">G02</strain>
    </source>
</reference>
<organism evidence="1">
    <name type="scientific">Sesamum radiatum</name>
    <name type="common">Black benniseed</name>
    <dbReference type="NCBI Taxonomy" id="300843"/>
    <lineage>
        <taxon>Eukaryota</taxon>
        <taxon>Viridiplantae</taxon>
        <taxon>Streptophyta</taxon>
        <taxon>Embryophyta</taxon>
        <taxon>Tracheophyta</taxon>
        <taxon>Spermatophyta</taxon>
        <taxon>Magnoliopsida</taxon>
        <taxon>eudicotyledons</taxon>
        <taxon>Gunneridae</taxon>
        <taxon>Pentapetalae</taxon>
        <taxon>asterids</taxon>
        <taxon>lamiids</taxon>
        <taxon>Lamiales</taxon>
        <taxon>Pedaliaceae</taxon>
        <taxon>Sesamum</taxon>
    </lineage>
</organism>
<sequence length="122" mass="14130">MELTSVLGVMVLAKHEKYFGLLIVAGCSKRELFEGLKDRIWHKLHCWSVKKHSQAGQAILVKIVLQMVPTYTMSCFRLSDSLLKDLESNMEDFFWHGGEGSNIHWKAWFKYCNKVRGRNPIS</sequence>
<name>A0AAW2QHS2_SESRA</name>
<dbReference type="PANTHER" id="PTHR33116">
    <property type="entry name" value="REVERSE TRANSCRIPTASE ZINC-BINDING DOMAIN-CONTAINING PROTEIN-RELATED-RELATED"/>
    <property type="match status" value="1"/>
</dbReference>
<evidence type="ECO:0000313" key="1">
    <source>
        <dbReference type="EMBL" id="KAL0366992.1"/>
    </source>
</evidence>
<dbReference type="PANTHER" id="PTHR33116:SF86">
    <property type="entry name" value="REVERSE TRANSCRIPTASE DOMAIN-CONTAINING PROTEIN"/>
    <property type="match status" value="1"/>
</dbReference>
<dbReference type="AlphaFoldDB" id="A0AAW2QHS2"/>